<accession>A0AA96RN60</accession>
<dbReference type="InterPro" id="IPR036683">
    <property type="entry name" value="CO_DH_flav_C_dom_sf"/>
</dbReference>
<evidence type="ECO:0000256" key="2">
    <source>
        <dbReference type="ARBA" id="ARBA00023002"/>
    </source>
</evidence>
<dbReference type="AlphaFoldDB" id="A0AA96RN60"/>
<dbReference type="Proteomes" id="UP001304650">
    <property type="component" value="Chromosome"/>
</dbReference>
<dbReference type="GO" id="GO:0016491">
    <property type="term" value="F:oxidoreductase activity"/>
    <property type="evidence" value="ECO:0007669"/>
    <property type="project" value="UniProtKB-KW"/>
</dbReference>
<keyword evidence="1" id="KW-0285">Flavoprotein</keyword>
<organism evidence="4 5">
    <name type="scientific">Paenibacillus roseopurpureus</name>
    <dbReference type="NCBI Taxonomy" id="2918901"/>
    <lineage>
        <taxon>Bacteria</taxon>
        <taxon>Bacillati</taxon>
        <taxon>Bacillota</taxon>
        <taxon>Bacilli</taxon>
        <taxon>Bacillales</taxon>
        <taxon>Paenibacillaceae</taxon>
        <taxon>Paenibacillus</taxon>
    </lineage>
</organism>
<dbReference type="SMART" id="SM01092">
    <property type="entry name" value="CO_deh_flav_C"/>
    <property type="match status" value="1"/>
</dbReference>
<sequence length="313" mass="33386">MSIPMHQLPEQQPTVWQPASVEEALRLKRQWGEDAVIVAGGTWLRTSWENGLTPMPQHLISLGRILALSGLTVGAEGQVHIGPALNIADLMRNGLVKQRCALLVQACAEIAAPSIRNLASVGGNVMTRTGDLIPALLAMDAQVRRTNGTTEQTTLLSEWLTPTNAQGQHDELMTGILVPAKTSAAASERQEKASRKHEFYLKVGRREAFTPSVVTVAGRLTLEPDGTIAHIAIAVGGGSAVPSRLTRAEAGVVGKPLSKSTLKALHQDVMADFQAVADDYAGVSYRKQTAANLIISECYKAWRKGGGGHASQP</sequence>
<dbReference type="RefSeq" id="WP_314801491.1">
    <property type="nucleotide sequence ID" value="NZ_CP130319.1"/>
</dbReference>
<dbReference type="Pfam" id="PF03450">
    <property type="entry name" value="CO_deh_flav_C"/>
    <property type="match status" value="1"/>
</dbReference>
<dbReference type="Pfam" id="PF00941">
    <property type="entry name" value="FAD_binding_5"/>
    <property type="match status" value="1"/>
</dbReference>
<proteinExistence type="predicted"/>
<dbReference type="PROSITE" id="PS51387">
    <property type="entry name" value="FAD_PCMH"/>
    <property type="match status" value="1"/>
</dbReference>
<gene>
    <name evidence="4" type="ORF">MJB10_02640</name>
</gene>
<dbReference type="PANTHER" id="PTHR42659">
    <property type="entry name" value="XANTHINE DEHYDROGENASE SUBUNIT C-RELATED"/>
    <property type="match status" value="1"/>
</dbReference>
<dbReference type="SUPFAM" id="SSF55447">
    <property type="entry name" value="CO dehydrogenase flavoprotein C-terminal domain-like"/>
    <property type="match status" value="1"/>
</dbReference>
<dbReference type="PANTHER" id="PTHR42659:SF9">
    <property type="entry name" value="XANTHINE DEHYDROGENASE FAD-BINDING SUBUNIT XDHB-RELATED"/>
    <property type="match status" value="1"/>
</dbReference>
<name>A0AA96RN60_9BACL</name>
<evidence type="ECO:0000313" key="4">
    <source>
        <dbReference type="EMBL" id="WNR45067.1"/>
    </source>
</evidence>
<keyword evidence="5" id="KW-1185">Reference proteome</keyword>
<keyword evidence="2" id="KW-0560">Oxidoreductase</keyword>
<dbReference type="InterPro" id="IPR002346">
    <property type="entry name" value="Mopterin_DH_FAD-bd"/>
</dbReference>
<dbReference type="InterPro" id="IPR016166">
    <property type="entry name" value="FAD-bd_PCMH"/>
</dbReference>
<dbReference type="KEGG" id="proo:MJB10_02640"/>
<dbReference type="GO" id="GO:0071949">
    <property type="term" value="F:FAD binding"/>
    <property type="evidence" value="ECO:0007669"/>
    <property type="project" value="InterPro"/>
</dbReference>
<dbReference type="InterPro" id="IPR005107">
    <property type="entry name" value="CO_DH_flav_C"/>
</dbReference>
<dbReference type="InterPro" id="IPR036318">
    <property type="entry name" value="FAD-bd_PCMH-like_sf"/>
</dbReference>
<evidence type="ECO:0000259" key="3">
    <source>
        <dbReference type="PROSITE" id="PS51387"/>
    </source>
</evidence>
<dbReference type="InterPro" id="IPR016167">
    <property type="entry name" value="FAD-bd_PCMH_sub1"/>
</dbReference>
<reference evidence="4" key="1">
    <citation type="submission" date="2022-02" db="EMBL/GenBank/DDBJ databases">
        <title>Paenibacillus sp. MBLB1832 Whole Genome Shotgun Sequencing.</title>
        <authorList>
            <person name="Hwang C.Y."/>
            <person name="Cho E.-S."/>
            <person name="Seo M.-J."/>
        </authorList>
    </citation>
    <scope>NUCLEOTIDE SEQUENCE</scope>
    <source>
        <strain evidence="4">MBLB1832</strain>
    </source>
</reference>
<dbReference type="Gene3D" id="3.30.465.10">
    <property type="match status" value="1"/>
</dbReference>
<dbReference type="InterPro" id="IPR016169">
    <property type="entry name" value="FAD-bd_PCMH_sub2"/>
</dbReference>
<dbReference type="Gene3D" id="3.30.390.50">
    <property type="entry name" value="CO dehydrogenase flavoprotein, C-terminal domain"/>
    <property type="match status" value="1"/>
</dbReference>
<protein>
    <submittedName>
        <fullName evidence="4">FAD binding domain-containing protein</fullName>
    </submittedName>
</protein>
<dbReference type="SUPFAM" id="SSF56176">
    <property type="entry name" value="FAD-binding/transporter-associated domain-like"/>
    <property type="match status" value="1"/>
</dbReference>
<evidence type="ECO:0000256" key="1">
    <source>
        <dbReference type="ARBA" id="ARBA00022630"/>
    </source>
</evidence>
<dbReference type="EMBL" id="CP130319">
    <property type="protein sequence ID" value="WNR45067.1"/>
    <property type="molecule type" value="Genomic_DNA"/>
</dbReference>
<evidence type="ECO:0000313" key="5">
    <source>
        <dbReference type="Proteomes" id="UP001304650"/>
    </source>
</evidence>
<dbReference type="InterPro" id="IPR051312">
    <property type="entry name" value="Diverse_Substr_Oxidored"/>
</dbReference>
<feature type="domain" description="FAD-binding PCMH-type" evidence="3">
    <location>
        <begin position="8"/>
        <end position="183"/>
    </location>
</feature>
<dbReference type="Gene3D" id="3.30.43.10">
    <property type="entry name" value="Uridine Diphospho-n-acetylenolpyruvylglucosamine Reductase, domain 2"/>
    <property type="match status" value="1"/>
</dbReference>